<dbReference type="Proteomes" id="UP000829398">
    <property type="component" value="Chromosome 8"/>
</dbReference>
<protein>
    <submittedName>
        <fullName evidence="1">F-box domain-containing protein</fullName>
    </submittedName>
</protein>
<organism evidence="1 2">
    <name type="scientific">Citrus sinensis</name>
    <name type="common">Sweet orange</name>
    <name type="synonym">Citrus aurantium var. sinensis</name>
    <dbReference type="NCBI Taxonomy" id="2711"/>
    <lineage>
        <taxon>Eukaryota</taxon>
        <taxon>Viridiplantae</taxon>
        <taxon>Streptophyta</taxon>
        <taxon>Embryophyta</taxon>
        <taxon>Tracheophyta</taxon>
        <taxon>Spermatophyta</taxon>
        <taxon>Magnoliopsida</taxon>
        <taxon>eudicotyledons</taxon>
        <taxon>Gunneridae</taxon>
        <taxon>Pentapetalae</taxon>
        <taxon>rosids</taxon>
        <taxon>malvids</taxon>
        <taxon>Sapindales</taxon>
        <taxon>Rutaceae</taxon>
        <taxon>Aurantioideae</taxon>
        <taxon>Citrus</taxon>
    </lineage>
</organism>
<comment type="caution">
    <text evidence="1">The sequence shown here is derived from an EMBL/GenBank/DDBJ whole genome shotgun (WGS) entry which is preliminary data.</text>
</comment>
<accession>A0ACB8IIF1</accession>
<gene>
    <name evidence="1" type="ORF">KPL71_023277</name>
</gene>
<reference evidence="2" key="1">
    <citation type="journal article" date="2023" name="Hortic. Res.">
        <title>A chromosome-level phased genome enabling allele-level studies in sweet orange: a case study on citrus Huanglongbing tolerance.</title>
        <authorList>
            <person name="Wu B."/>
            <person name="Yu Q."/>
            <person name="Deng Z."/>
            <person name="Duan Y."/>
            <person name="Luo F."/>
            <person name="Gmitter F. Jr."/>
        </authorList>
    </citation>
    <scope>NUCLEOTIDE SEQUENCE [LARGE SCALE GENOMIC DNA]</scope>
    <source>
        <strain evidence="2">cv. Valencia</strain>
    </source>
</reference>
<dbReference type="EMBL" id="CM039177">
    <property type="protein sequence ID" value="KAH9696700.1"/>
    <property type="molecule type" value="Genomic_DNA"/>
</dbReference>
<sequence length="236" mass="27564">MASLPEDVLIGILSRLPVKSLIRFRRVCKIWYDLLKSLNFISKHVKNYNVNHSHLAVKRNDDQTWYMFLDEMLENNLSYENLNDAVPMDHLKIEGYGAGLFCLSRRTTSFFLWNPATKEIKTLPRCRPRDISFPEVGFGFNHIKNDFELVLIAQFEEKGLNEDDDYSVKSLYEFVGVYTLSTNRWREFETDELTPYVGLCDFVYLNGFCYWVGLTGLRSDNMIVSFDISGAKFQEI</sequence>
<name>A0ACB8IIF1_CITSI</name>
<evidence type="ECO:0000313" key="2">
    <source>
        <dbReference type="Proteomes" id="UP000829398"/>
    </source>
</evidence>
<evidence type="ECO:0000313" key="1">
    <source>
        <dbReference type="EMBL" id="KAH9696700.1"/>
    </source>
</evidence>
<proteinExistence type="predicted"/>
<keyword evidence="2" id="KW-1185">Reference proteome</keyword>